<evidence type="ECO:0000313" key="2">
    <source>
        <dbReference type="Proteomes" id="UP000222460"/>
    </source>
</evidence>
<proteinExistence type="predicted"/>
<dbReference type="EMBL" id="PDKZ01000002">
    <property type="protein sequence ID" value="PHH40414.1"/>
    <property type="molecule type" value="Genomic_DNA"/>
</dbReference>
<dbReference type="AlphaFoldDB" id="A0A2C5W9H9"/>
<dbReference type="Proteomes" id="UP000222460">
    <property type="component" value="Unassembled WGS sequence"/>
</dbReference>
<gene>
    <name evidence="1" type="ORF">CRX57_09605</name>
</gene>
<organism evidence="1 2">
    <name type="scientific">Pseudomonas putida</name>
    <name type="common">Arthrobacter siderocapsulatus</name>
    <dbReference type="NCBI Taxonomy" id="303"/>
    <lineage>
        <taxon>Bacteria</taxon>
        <taxon>Pseudomonadati</taxon>
        <taxon>Pseudomonadota</taxon>
        <taxon>Gammaproteobacteria</taxon>
        <taxon>Pseudomonadales</taxon>
        <taxon>Pseudomonadaceae</taxon>
        <taxon>Pseudomonas</taxon>
    </lineage>
</organism>
<evidence type="ECO:0000313" key="1">
    <source>
        <dbReference type="EMBL" id="PHH40414.1"/>
    </source>
</evidence>
<accession>A0A2C5W9H9</accession>
<sequence length="1190" mass="128656">MLIPQRERPIARSIADMNETVEDDEKGRAWLDTEKVQTTVAQVTKLADGSLKELGDGAQFSEVFWADAVETSLYQTHPRVPQLQTQMVCRYKFESGRIYVKTLRYKMTTRSGNWNRANIDVGLQARNWVRKDSPDSMLQDTQWHDYEIFLDSPLGPPDFGVSLAIRVNYDGSNNDVEPHEGWGLDIYPAQKPIIEVPTSGTSIDVEKPFTVSGRNGLVPGTIHLRWQFNNAEIPVGTAPVQNNGGWNTSIVLPPGVLDFYAVQIIGNQNSGKSNTVTLKRYVAPRIDSPANTAVLKSASGLLIKGRGTPGNVIDVMTPGGAVLHATTTVKPDETWEASFNHSNYPDGGRVDITAGHRDMNDWTAAQFFTLLLQPTITTPSESAVTDPRGPIEGGRAVPGATVEVLKDFEHSFKVGQGIADANGGWRVTTFTRDMPPGRFTVVARQTVPGGTSDVSVARSFKVRPPTPSTINFTYPSLTSIEFSGAGFTGATVEITIVRGPTGATPPPAVVVTAGSWRTTSQYWPIGDYDLKIVQKVDDNAGGWIPSQEYHFKASSKLPPPSAVRYTNDLYTPTFIGEGIAGASVEVTDKATGAALAPSTQVTNQGWLTRAFEAWAPGSTRTVRVVQRLGAAVSDAVELVINIDRFPPPTELAFTVVDYKPRITGRGIAGATVQVTDKQSGAAIAPPAPVTGLGWTAEASTPWQPNTSRIVLVVQSRDAFASDPVEITISVPLLAPIITAVEDDGLSPKISGTCWPGATLSLKYSDSATEHKPDGSSGTWTFKRDAGFAPDEQHTVTVIQTVAGRPSPPASQTFSVSPEKPVITAPEENADTHYDMTVHGIDGYNDAILQLRDAQFGRNLGEPKRLTAHGDWFIELKKLEFRKYQIDAVQTIAGRPSLPSAVRSFFVVLVPPVITVPQEHQSLARTSTLRGTGEPLGHVTIWRESPSEILLDKISIGAKGDWFADVTLPVGNYKVKARQFFDDHESKESLARSFKVVPAAPVIESPGRGVHVGRRVVVSGFGYPGDTVLVTLTGSKGSVRVSAPVLEDRTWSLTLETEQSDGTAQLVAVSSCDGFESAPSAAHPVELGTYLPAIDEPTPGSWKENPLRFLGKGRTGVGRVVTWYDPDQVLSEDIAVTDQGWRGEASHALRPGGHWCRFQQTITDAADGSTKSDWVESKRFEVISIPPGARP</sequence>
<comment type="caution">
    <text evidence="1">The sequence shown here is derived from an EMBL/GenBank/DDBJ whole genome shotgun (WGS) entry which is preliminary data.</text>
</comment>
<protein>
    <submittedName>
        <fullName evidence="1">Uncharacterized protein</fullName>
    </submittedName>
</protein>
<reference evidence="2" key="1">
    <citation type="submission" date="2017-10" db="EMBL/GenBank/DDBJ databases">
        <title>FDA dAtabase for Regulatory Grade micrObial Sequences (FDA-ARGOS): Supporting development and validation of Infectious Disease Dx tests.</title>
        <authorList>
            <person name="Goldberg B."/>
            <person name="Campos J."/>
            <person name="Tallon L."/>
            <person name="Sadzewicz L."/>
            <person name="Ott S."/>
            <person name="Zhao X."/>
            <person name="Nagaraj S."/>
            <person name="Vavikolanu K."/>
            <person name="Aluvathingal J."/>
            <person name="Nadendla S."/>
            <person name="Geyer C."/>
            <person name="Sichtig H."/>
        </authorList>
    </citation>
    <scope>NUCLEOTIDE SEQUENCE [LARGE SCALE GENOMIC DNA]</scope>
    <source>
        <strain evidence="2">FDAARGOS_376</strain>
    </source>
</reference>
<name>A0A2C5W9H9_PSEPU</name>